<reference evidence="2" key="1">
    <citation type="submission" date="2021-06" db="EMBL/GenBank/DDBJ databases">
        <authorList>
            <person name="Kallberg Y."/>
            <person name="Tangrot J."/>
            <person name="Rosling A."/>
        </authorList>
    </citation>
    <scope>NUCLEOTIDE SEQUENCE</scope>
    <source>
        <strain evidence="2">UK204</strain>
    </source>
</reference>
<dbReference type="OrthoDB" id="2379186at2759"/>
<dbReference type="InterPro" id="IPR000719">
    <property type="entry name" value="Prot_kinase_dom"/>
</dbReference>
<dbReference type="SUPFAM" id="SSF56112">
    <property type="entry name" value="Protein kinase-like (PK-like)"/>
    <property type="match status" value="1"/>
</dbReference>
<dbReference type="GO" id="GO:0004674">
    <property type="term" value="F:protein serine/threonine kinase activity"/>
    <property type="evidence" value="ECO:0007669"/>
    <property type="project" value="TreeGrafter"/>
</dbReference>
<dbReference type="GO" id="GO:0005634">
    <property type="term" value="C:nucleus"/>
    <property type="evidence" value="ECO:0007669"/>
    <property type="project" value="TreeGrafter"/>
</dbReference>
<dbReference type="Gene3D" id="1.10.510.10">
    <property type="entry name" value="Transferase(Phosphotransferase) domain 1"/>
    <property type="match status" value="1"/>
</dbReference>
<dbReference type="PANTHER" id="PTHR44167">
    <property type="entry name" value="OVARIAN-SPECIFIC SERINE/THREONINE-PROTEIN KINASE LOK-RELATED"/>
    <property type="match status" value="1"/>
</dbReference>
<dbReference type="Pfam" id="PF00069">
    <property type="entry name" value="Pkinase"/>
    <property type="match status" value="1"/>
</dbReference>
<dbReference type="PANTHER" id="PTHR44167:SF24">
    <property type="entry name" value="SERINE_THREONINE-PROTEIN KINASE CHK2"/>
    <property type="match status" value="1"/>
</dbReference>
<keyword evidence="3" id="KW-1185">Reference proteome</keyword>
<dbReference type="InterPro" id="IPR013761">
    <property type="entry name" value="SAM/pointed_sf"/>
</dbReference>
<protein>
    <submittedName>
        <fullName evidence="2">16714_t:CDS:1</fullName>
    </submittedName>
</protein>
<dbReference type="PROSITE" id="PS50011">
    <property type="entry name" value="PROTEIN_KINASE_DOM"/>
    <property type="match status" value="1"/>
</dbReference>
<name>A0A9N9EIH2_9GLOM</name>
<evidence type="ECO:0000313" key="3">
    <source>
        <dbReference type="Proteomes" id="UP000789570"/>
    </source>
</evidence>
<comment type="caution">
    <text evidence="2">The sequence shown here is derived from an EMBL/GenBank/DDBJ whole genome shotgun (WGS) entry which is preliminary data.</text>
</comment>
<dbReference type="SUPFAM" id="SSF47769">
    <property type="entry name" value="SAM/Pointed domain"/>
    <property type="match status" value="1"/>
</dbReference>
<evidence type="ECO:0000313" key="2">
    <source>
        <dbReference type="EMBL" id="CAG8676263.1"/>
    </source>
</evidence>
<dbReference type="GO" id="GO:0005524">
    <property type="term" value="F:ATP binding"/>
    <property type="evidence" value="ECO:0007669"/>
    <property type="project" value="InterPro"/>
</dbReference>
<feature type="domain" description="Protein kinase" evidence="1">
    <location>
        <begin position="276"/>
        <end position="564"/>
    </location>
</feature>
<dbReference type="AlphaFoldDB" id="A0A9N9EIH2"/>
<evidence type="ECO:0000259" key="1">
    <source>
        <dbReference type="PROSITE" id="PS50011"/>
    </source>
</evidence>
<organism evidence="2 3">
    <name type="scientific">Funneliformis caledonium</name>
    <dbReference type="NCBI Taxonomy" id="1117310"/>
    <lineage>
        <taxon>Eukaryota</taxon>
        <taxon>Fungi</taxon>
        <taxon>Fungi incertae sedis</taxon>
        <taxon>Mucoromycota</taxon>
        <taxon>Glomeromycotina</taxon>
        <taxon>Glomeromycetes</taxon>
        <taxon>Glomerales</taxon>
        <taxon>Glomeraceae</taxon>
        <taxon>Funneliformis</taxon>
    </lineage>
</organism>
<dbReference type="InterPro" id="IPR011009">
    <property type="entry name" value="Kinase-like_dom_sf"/>
</dbReference>
<dbReference type="EMBL" id="CAJVPQ010005828">
    <property type="protein sequence ID" value="CAG8676263.1"/>
    <property type="molecule type" value="Genomic_DNA"/>
</dbReference>
<dbReference type="Gene3D" id="1.10.150.50">
    <property type="entry name" value="Transcription Factor, Ets-1"/>
    <property type="match status" value="1"/>
</dbReference>
<dbReference type="GO" id="GO:0044773">
    <property type="term" value="P:mitotic DNA damage checkpoint signaling"/>
    <property type="evidence" value="ECO:0007669"/>
    <property type="project" value="TreeGrafter"/>
</dbReference>
<sequence>MDTENEPMSETTILPFVDVVKKEWKKDNVITFLQREDLNLDLDDEDIEIIRSKKIGGKAFLSLTKEELESYGLQPGPAIAVAELVKEIKGEQGPTLNLVQAHIDDDVLYISTRNMLNMKPEYIPARNNLLTYLQQPYSQPIEIYPTNYDRYFRPELSPETLNQFFVSSFKASTRVWNEFINNIAYPPLIGTTEDSFHAFWDALIIKPIKIGCPKGVYNRNTSHHTSTNQFRPDLSYLVFGACLARGEEKGPENHDDPALELTSKLTWTYGNCPYIFGYYTFATSVTYCYLYFEEENIKRKDLITCSLDEVEGRIQAFNIGRNIGRLLTLLRQTVPEYFQQEFIVLHRSSGKVIELMQKEIVKRYPSLDSVMNLKHLYDKLAEHHVPYIECLEKIHIKEGSTPFVIFTPKGVDCKPQSKEQLIKALCCVLTALEALHKMKFMHRDIRWENVLRYINRDKWFIIDFDEACQIPSAVPNTQLAKDNHAPEIFKPFHNESVDIWSVGYLILTTSIEIRESDELKAYARTNLMAKDEFNRPTAKDALRWLWSKYMDILREEFLELRNLN</sequence>
<dbReference type="Proteomes" id="UP000789570">
    <property type="component" value="Unassembled WGS sequence"/>
</dbReference>
<dbReference type="SMART" id="SM00220">
    <property type="entry name" value="S_TKc"/>
    <property type="match status" value="1"/>
</dbReference>
<proteinExistence type="predicted"/>
<accession>A0A9N9EIH2</accession>
<gene>
    <name evidence="2" type="ORF">FCALED_LOCUS12269</name>
</gene>